<comment type="caution">
    <text evidence="1">The sequence shown here is derived from an EMBL/GenBank/DDBJ whole genome shotgun (WGS) entry which is preliminary data.</text>
</comment>
<protein>
    <recommendedName>
        <fullName evidence="3">Succinate dehydrogenase subunit 6, mitochondrial</fullName>
    </recommendedName>
</protein>
<organism evidence="1 2">
    <name type="scientific">Camellia sinensis var. sinensis</name>
    <name type="common">China tea</name>
    <dbReference type="NCBI Taxonomy" id="542762"/>
    <lineage>
        <taxon>Eukaryota</taxon>
        <taxon>Viridiplantae</taxon>
        <taxon>Streptophyta</taxon>
        <taxon>Embryophyta</taxon>
        <taxon>Tracheophyta</taxon>
        <taxon>Spermatophyta</taxon>
        <taxon>Magnoliopsida</taxon>
        <taxon>eudicotyledons</taxon>
        <taxon>Gunneridae</taxon>
        <taxon>Pentapetalae</taxon>
        <taxon>asterids</taxon>
        <taxon>Ericales</taxon>
        <taxon>Theaceae</taxon>
        <taxon>Camellia</taxon>
    </lineage>
</organism>
<proteinExistence type="predicted"/>
<dbReference type="PANTHER" id="PTHR36708">
    <property type="entry name" value="SUCCINATE DEHYDROGENASE SUBUNIT 6, MITOCHONDRIAL"/>
    <property type="match status" value="1"/>
</dbReference>
<dbReference type="AlphaFoldDB" id="A0A4V3WPP6"/>
<gene>
    <name evidence="1" type="ORF">TEA_005877</name>
</gene>
<evidence type="ECO:0000313" key="2">
    <source>
        <dbReference type="Proteomes" id="UP000306102"/>
    </source>
</evidence>
<dbReference type="EMBL" id="SDRB02003668">
    <property type="protein sequence ID" value="THG17167.1"/>
    <property type="molecule type" value="Genomic_DNA"/>
</dbReference>
<reference evidence="1 2" key="1">
    <citation type="journal article" date="2018" name="Proc. Natl. Acad. Sci. U.S.A.">
        <title>Draft genome sequence of Camellia sinensis var. sinensis provides insights into the evolution of the tea genome and tea quality.</title>
        <authorList>
            <person name="Wei C."/>
            <person name="Yang H."/>
            <person name="Wang S."/>
            <person name="Zhao J."/>
            <person name="Liu C."/>
            <person name="Gao L."/>
            <person name="Xia E."/>
            <person name="Lu Y."/>
            <person name="Tai Y."/>
            <person name="She G."/>
            <person name="Sun J."/>
            <person name="Cao H."/>
            <person name="Tong W."/>
            <person name="Gao Q."/>
            <person name="Li Y."/>
            <person name="Deng W."/>
            <person name="Jiang X."/>
            <person name="Wang W."/>
            <person name="Chen Q."/>
            <person name="Zhang S."/>
            <person name="Li H."/>
            <person name="Wu J."/>
            <person name="Wang P."/>
            <person name="Li P."/>
            <person name="Shi C."/>
            <person name="Zheng F."/>
            <person name="Jian J."/>
            <person name="Huang B."/>
            <person name="Shan D."/>
            <person name="Shi M."/>
            <person name="Fang C."/>
            <person name="Yue Y."/>
            <person name="Li F."/>
            <person name="Li D."/>
            <person name="Wei S."/>
            <person name="Han B."/>
            <person name="Jiang C."/>
            <person name="Yin Y."/>
            <person name="Xia T."/>
            <person name="Zhang Z."/>
            <person name="Bennetzen J.L."/>
            <person name="Zhao S."/>
            <person name="Wan X."/>
        </authorList>
    </citation>
    <scope>NUCLEOTIDE SEQUENCE [LARGE SCALE GENOMIC DNA]</scope>
    <source>
        <strain evidence="2">cv. Shuchazao</strain>
        <tissue evidence="1">Leaf</tissue>
    </source>
</reference>
<sequence length="238" mass="26927">MGDSSPSFFRKHWEEYKEFWSERFSILDNYSRFVQRQNPISSWSDSDVEEFIASDPLHGPTDDGKEMKINVVVPFEENKEECSAQDSKAKDVKVNHNNEVDFSALNKKKDVRDLLDFPIVGFFILDKSNGLLGKLDSFVEKSKVLNSFPFLFQLKTAREAAKFGAAGSVIGAVSTAAAAWKYSRSPHGAVLSLGAGAVFGWTFGHEIANHWLQLYRLDTMAAQVKFLDWWEKKCAERA</sequence>
<keyword evidence="2" id="KW-1185">Reference proteome</keyword>
<accession>A0A4V3WPP6</accession>
<dbReference type="InterPro" id="IPR034574">
    <property type="entry name" value="SDH6"/>
</dbReference>
<evidence type="ECO:0008006" key="3">
    <source>
        <dbReference type="Google" id="ProtNLM"/>
    </source>
</evidence>
<dbReference type="Proteomes" id="UP000306102">
    <property type="component" value="Unassembled WGS sequence"/>
</dbReference>
<dbReference type="GO" id="GO:0045273">
    <property type="term" value="C:respiratory chain complex II (succinate dehydrogenase)"/>
    <property type="evidence" value="ECO:0007669"/>
    <property type="project" value="InterPro"/>
</dbReference>
<name>A0A4V3WPP6_CAMSN</name>
<dbReference type="PANTHER" id="PTHR36708:SF1">
    <property type="entry name" value="SUCCINATE DEHYDROGENASE SUBUNIT 6, MITOCHONDRIAL"/>
    <property type="match status" value="1"/>
</dbReference>
<evidence type="ECO:0000313" key="1">
    <source>
        <dbReference type="EMBL" id="THG17167.1"/>
    </source>
</evidence>
<dbReference type="STRING" id="542762.A0A4V3WPP6"/>